<reference evidence="2 3" key="1">
    <citation type="journal article" date="2021" name="Elife">
        <title>Chloroplast acquisition without the gene transfer in kleptoplastic sea slugs, Plakobranchus ocellatus.</title>
        <authorList>
            <person name="Maeda T."/>
            <person name="Takahashi S."/>
            <person name="Yoshida T."/>
            <person name="Shimamura S."/>
            <person name="Takaki Y."/>
            <person name="Nagai Y."/>
            <person name="Toyoda A."/>
            <person name="Suzuki Y."/>
            <person name="Arimoto A."/>
            <person name="Ishii H."/>
            <person name="Satoh N."/>
            <person name="Nishiyama T."/>
            <person name="Hasebe M."/>
            <person name="Maruyama T."/>
            <person name="Minagawa J."/>
            <person name="Obokata J."/>
            <person name="Shigenobu S."/>
        </authorList>
    </citation>
    <scope>NUCLEOTIDE SEQUENCE [LARGE SCALE GENOMIC DNA]</scope>
</reference>
<proteinExistence type="predicted"/>
<dbReference type="EMBL" id="BMAT01000925">
    <property type="protein sequence ID" value="GFR76163.1"/>
    <property type="molecule type" value="Genomic_DNA"/>
</dbReference>
<accession>A0AAV4FRW0</accession>
<evidence type="ECO:0000313" key="3">
    <source>
        <dbReference type="Proteomes" id="UP000762676"/>
    </source>
</evidence>
<feature type="region of interest" description="Disordered" evidence="1">
    <location>
        <begin position="129"/>
        <end position="149"/>
    </location>
</feature>
<feature type="compositionally biased region" description="Polar residues" evidence="1">
    <location>
        <begin position="129"/>
        <end position="141"/>
    </location>
</feature>
<organism evidence="2 3">
    <name type="scientific">Elysia marginata</name>
    <dbReference type="NCBI Taxonomy" id="1093978"/>
    <lineage>
        <taxon>Eukaryota</taxon>
        <taxon>Metazoa</taxon>
        <taxon>Spiralia</taxon>
        <taxon>Lophotrochozoa</taxon>
        <taxon>Mollusca</taxon>
        <taxon>Gastropoda</taxon>
        <taxon>Heterobranchia</taxon>
        <taxon>Euthyneura</taxon>
        <taxon>Panpulmonata</taxon>
        <taxon>Sacoglossa</taxon>
        <taxon>Placobranchoidea</taxon>
        <taxon>Plakobranchidae</taxon>
        <taxon>Elysia</taxon>
    </lineage>
</organism>
<sequence>MNYLWIHTRWVSCWKFKGNRLQKESFTSAFTIAINVKSGKSIASLGEVSSVGNEVKKKASESGCRIEGTLNTTFHNTDDSSSAAVQPWARRQASASSADLRYSTEYQVKAYNCPEDIAASRLLPASVPTLTNCPNPSSSVTPKRPPFKKRNVSLSSTFITSSADLETHEAHSEETEDCVPTSSDSSEHKSNSLVDHHEDIEQLKDKIKFYQQARIVCRGK</sequence>
<gene>
    <name evidence="2" type="ORF">ElyMa_000474400</name>
</gene>
<protein>
    <submittedName>
        <fullName evidence="2">Uncharacterized protein</fullName>
    </submittedName>
</protein>
<dbReference type="AlphaFoldDB" id="A0AAV4FRW0"/>
<name>A0AAV4FRW0_9GAST</name>
<keyword evidence="3" id="KW-1185">Reference proteome</keyword>
<dbReference type="Proteomes" id="UP000762676">
    <property type="component" value="Unassembled WGS sequence"/>
</dbReference>
<feature type="region of interest" description="Disordered" evidence="1">
    <location>
        <begin position="163"/>
        <end position="193"/>
    </location>
</feature>
<evidence type="ECO:0000256" key="1">
    <source>
        <dbReference type="SAM" id="MobiDB-lite"/>
    </source>
</evidence>
<evidence type="ECO:0000313" key="2">
    <source>
        <dbReference type="EMBL" id="GFR76163.1"/>
    </source>
</evidence>
<comment type="caution">
    <text evidence="2">The sequence shown here is derived from an EMBL/GenBank/DDBJ whole genome shotgun (WGS) entry which is preliminary data.</text>
</comment>